<proteinExistence type="predicted"/>
<reference evidence="1" key="1">
    <citation type="submission" date="2022-11" db="EMBL/GenBank/DDBJ databases">
        <title>Candidatus Alkanophaga archaea from heated hydrothermal vent sediment oxidize petroleum alkanes.</title>
        <authorList>
            <person name="Zehnle H."/>
            <person name="Laso-Perez R."/>
            <person name="Lipp J."/>
            <person name="Teske A."/>
            <person name="Wegener G."/>
        </authorList>
    </citation>
    <scope>NUCLEOTIDE SEQUENCE</scope>
    <source>
        <strain evidence="1">MCA70</strain>
    </source>
</reference>
<dbReference type="EMBL" id="JAPHEG010000007">
    <property type="protein sequence ID" value="MDF2954158.1"/>
    <property type="molecule type" value="Genomic_DNA"/>
</dbReference>
<comment type="caution">
    <text evidence="1">The sequence shown here is derived from an EMBL/GenBank/DDBJ whole genome shotgun (WGS) entry which is preliminary data.</text>
</comment>
<name>A0AAE3P511_9BACT</name>
<accession>A0AAE3P511</accession>
<protein>
    <submittedName>
        <fullName evidence="1">Uncharacterized protein</fullName>
    </submittedName>
</protein>
<dbReference type="AlphaFoldDB" id="A0AAE3P511"/>
<organism evidence="1 2">
    <name type="scientific">Candidatus Thermodesulfobacterium syntrophicum</name>
    <dbReference type="NCBI Taxonomy" id="3060442"/>
    <lineage>
        <taxon>Bacteria</taxon>
        <taxon>Pseudomonadati</taxon>
        <taxon>Thermodesulfobacteriota</taxon>
        <taxon>Thermodesulfobacteria</taxon>
        <taxon>Thermodesulfobacteriales</taxon>
        <taxon>Thermodesulfobacteriaceae</taxon>
        <taxon>Thermodesulfobacterium</taxon>
    </lineage>
</organism>
<sequence length="48" mass="4955">MSDKAFATAICPKIKGSSITGVKKSAEKIRAVSSLSLKIAASAPYSKL</sequence>
<evidence type="ECO:0000313" key="1">
    <source>
        <dbReference type="EMBL" id="MDF2954158.1"/>
    </source>
</evidence>
<evidence type="ECO:0000313" key="2">
    <source>
        <dbReference type="Proteomes" id="UP001144110"/>
    </source>
</evidence>
<gene>
    <name evidence="1" type="ORF">OD816_001403</name>
</gene>
<dbReference type="Proteomes" id="UP001144110">
    <property type="component" value="Unassembled WGS sequence"/>
</dbReference>